<protein>
    <recommendedName>
        <fullName evidence="12">Urea carboxylase</fullName>
    </recommendedName>
</protein>
<dbReference type="InterPro" id="IPR011761">
    <property type="entry name" value="ATP-grasp"/>
</dbReference>
<keyword evidence="11" id="KW-1185">Reference proteome</keyword>
<proteinExistence type="predicted"/>
<dbReference type="PANTHER" id="PTHR18866">
    <property type="entry name" value="CARBOXYLASE:PYRUVATE/ACETYL-COA/PROPIONYL-COA CARBOXYLASE"/>
    <property type="match status" value="1"/>
</dbReference>
<evidence type="ECO:0000256" key="2">
    <source>
        <dbReference type="ARBA" id="ARBA00022741"/>
    </source>
</evidence>
<dbReference type="SMART" id="SM00796">
    <property type="entry name" value="AHS1"/>
    <property type="match status" value="1"/>
</dbReference>
<evidence type="ECO:0000256" key="1">
    <source>
        <dbReference type="ARBA" id="ARBA00022598"/>
    </source>
</evidence>
<dbReference type="SUPFAM" id="SSF52440">
    <property type="entry name" value="PreATP-grasp domain"/>
    <property type="match status" value="1"/>
</dbReference>
<keyword evidence="3" id="KW-0378">Hydrolase</keyword>
<dbReference type="Gene3D" id="3.30.470.20">
    <property type="entry name" value="ATP-grasp fold, B domain"/>
    <property type="match status" value="1"/>
</dbReference>
<dbReference type="SMART" id="SM00797">
    <property type="entry name" value="AHS2"/>
    <property type="match status" value="1"/>
</dbReference>
<organism evidence="10 11">
    <name type="scientific">Amanita thiersii Skay4041</name>
    <dbReference type="NCBI Taxonomy" id="703135"/>
    <lineage>
        <taxon>Eukaryota</taxon>
        <taxon>Fungi</taxon>
        <taxon>Dikarya</taxon>
        <taxon>Basidiomycota</taxon>
        <taxon>Agaricomycotina</taxon>
        <taxon>Agaricomycetes</taxon>
        <taxon>Agaricomycetidae</taxon>
        <taxon>Agaricales</taxon>
        <taxon>Pluteineae</taxon>
        <taxon>Amanitaceae</taxon>
        <taxon>Amanita</taxon>
    </lineage>
</organism>
<feature type="domain" description="Biotin carboxylation" evidence="9">
    <location>
        <begin position="2"/>
        <end position="512"/>
    </location>
</feature>
<reference evidence="10 11" key="1">
    <citation type="submission" date="2014-02" db="EMBL/GenBank/DDBJ databases">
        <title>Transposable element dynamics among asymbiotic and ectomycorrhizal Amanita fungi.</title>
        <authorList>
            <consortium name="DOE Joint Genome Institute"/>
            <person name="Hess J."/>
            <person name="Skrede I."/>
            <person name="Wolfe B."/>
            <person name="LaButti K."/>
            <person name="Ohm R.A."/>
            <person name="Grigoriev I.V."/>
            <person name="Pringle A."/>
        </authorList>
    </citation>
    <scope>NUCLEOTIDE SEQUENCE [LARGE SCALE GENOMIC DNA]</scope>
    <source>
        <strain evidence="10 11">SKay4041</strain>
    </source>
</reference>
<keyword evidence="2 6" id="KW-0547">Nucleotide-binding</keyword>
<dbReference type="SUPFAM" id="SSF51246">
    <property type="entry name" value="Rudiment single hybrid motif"/>
    <property type="match status" value="1"/>
</dbReference>
<dbReference type="InterPro" id="IPR050856">
    <property type="entry name" value="Biotin_carboxylase_complex"/>
</dbReference>
<dbReference type="InterPro" id="IPR003833">
    <property type="entry name" value="CT_C_D"/>
</dbReference>
<evidence type="ECO:0000313" key="11">
    <source>
        <dbReference type="Proteomes" id="UP000242287"/>
    </source>
</evidence>
<dbReference type="InterPro" id="IPR005482">
    <property type="entry name" value="Biotin_COase_C"/>
</dbReference>
<dbReference type="InterPro" id="IPR011764">
    <property type="entry name" value="Biotin_carboxylation_dom"/>
</dbReference>
<dbReference type="Pfam" id="PF02682">
    <property type="entry name" value="CT_C_D"/>
    <property type="match status" value="1"/>
</dbReference>
<evidence type="ECO:0000313" key="10">
    <source>
        <dbReference type="EMBL" id="PFH48435.1"/>
    </source>
</evidence>
<evidence type="ECO:0000256" key="7">
    <source>
        <dbReference type="SAM" id="Coils"/>
    </source>
</evidence>
<dbReference type="SUPFAM" id="SSF160467">
    <property type="entry name" value="PH0987 N-terminal domain-like"/>
    <property type="match status" value="1"/>
</dbReference>
<dbReference type="Gene3D" id="2.40.100.10">
    <property type="entry name" value="Cyclophilin-like"/>
    <property type="match status" value="2"/>
</dbReference>
<dbReference type="PANTHER" id="PTHR18866:SF128">
    <property type="entry name" value="UREA AMIDOLYASE"/>
    <property type="match status" value="1"/>
</dbReference>
<evidence type="ECO:0000256" key="3">
    <source>
        <dbReference type="ARBA" id="ARBA00022801"/>
    </source>
</evidence>
<dbReference type="PROSITE" id="PS00867">
    <property type="entry name" value="CPSASE_2"/>
    <property type="match status" value="1"/>
</dbReference>
<dbReference type="GO" id="GO:0046872">
    <property type="term" value="F:metal ion binding"/>
    <property type="evidence" value="ECO:0007669"/>
    <property type="project" value="InterPro"/>
</dbReference>
<sequence length="1319" mass="145545">MSSQKLLIANRGEIALRILHTARRLNIPTVALYTSSDGNSPHVLLANDSISLDPASLTHLAARTNIPLDPDSLTFSEGKAYLSIPSIVFAIRAYNAIHPHSPVTLIHPGYGFLSENADFALSIRAIGITLLGPQPEVISQMGLKHVAKSFARDANVPIVPGLMEPLRQEGTQTGGNAEAIAELVHREVGFPVMVKASAGGGGMGMAICHGHGQLVDEIGRLKQRSLSLFGDSTLLVERYIPRARHIEIQVFGNGLGHAVHMRERECSVQRRHQKIIEETPSPFLDSHPDVRKQICSAAIRLAQSINYSSAGTIEFIVDDETEEFFFLEMNTRIQVEHPVTEETHPDLDIVELMIIQGIAERESDLGGLDPDSPWMQQSTYDEMRKRSMEMSRAHAIEGRIYAENPANGFSPCPGLLQYVNLFESDDPRPEWIRTDSWISTGTTITSHFDPLLSKLIVTGSNREQAIERFIQALSSCKILGPPNNIEYLVSIVQSTTFKEGKALTAFLDTFEFTPHAIQVLSPGIDATIQDLQGRTTGMGVPRSGPMDPLAFRIANILVSNPETTEQIEVVLLPGMPAFSLKFSTNSGEENRMDEMEAAVVAITGKHVFVTLDGKKVDMWSRLVVPNGGVLRLEAKNGEEAGLRVYISVRGGFPGVARYLGSKSTSMGLGGYQGRALAMGDQLTLGSCYPSQHELEFGTYLPKRITPRYTNAWVIDVLRGPHDTAEFLTQDGISRFYDTTWSVSPSSNRLGIHNTKLEPQGAIWWSRTSGGEGGSHPSNILDNGYAPGAINVNGDTPVILTNEGPDMGGYVCLCAVANGDMWKLGQLAPGDAVKFRPVVWKDALLWRDTVEKWIESVAKYVQGGAAEALDWQFSDEKQFDYLTGSPILDTLMEPSGDQILFRQAGDSAILVEFGPMELNLLIRARIQAFETVLHELANKMEVKGLTRVCPCTRSILCYYDSKYLSQHDVLSLLLRAVSLSSTLTRDGKVTQLKGRRITFPIVLDDRWCKEALERYMKTVRDQAVYLPSNIKYLARNNGFEESVEKALDKLVAGDWLVVGVGFYMACPFLVPIDPRCRLVGQKMNPSRTWTPRGAVGLAGPVAAIYPLDSPGGYQLFGRTLPPWQTWGRGKSFEPNRPWLLRPFDSIRFRRVGEEEYIKLEKEFDAGNYVFEIEETMFDLKEHAKLLENVREEVRDFKGRQNVAGLSESAREEQLLREWKASKQAESREITIEGGMNTQNAKTITSPIHGSIFKVCCSVGHTIASVDEVLIVMEAMKTEVEIKAGEGMAGGTVVGFGEGLAGSREGKGVKAGEVLIWIQIN</sequence>
<dbReference type="PROSITE" id="PS50975">
    <property type="entry name" value="ATP_GRASP"/>
    <property type="match status" value="1"/>
</dbReference>
<dbReference type="InterPro" id="IPR011054">
    <property type="entry name" value="Rudment_hybrid_motif"/>
</dbReference>
<dbReference type="OrthoDB" id="196847at2759"/>
<keyword evidence="5" id="KW-0092">Biotin</keyword>
<dbReference type="SMART" id="SM00878">
    <property type="entry name" value="Biotin_carb_C"/>
    <property type="match status" value="1"/>
</dbReference>
<dbReference type="InterPro" id="IPR011053">
    <property type="entry name" value="Single_hybrid_motif"/>
</dbReference>
<dbReference type="InterPro" id="IPR005479">
    <property type="entry name" value="CPAse_ATP-bd"/>
</dbReference>
<evidence type="ECO:0008006" key="12">
    <source>
        <dbReference type="Google" id="ProtNLM"/>
    </source>
</evidence>
<dbReference type="Pfam" id="PF00289">
    <property type="entry name" value="Biotin_carb_N"/>
    <property type="match status" value="1"/>
</dbReference>
<dbReference type="Gene3D" id="3.30.1360.40">
    <property type="match status" value="1"/>
</dbReference>
<dbReference type="SUPFAM" id="SSF51230">
    <property type="entry name" value="Single hybrid motif"/>
    <property type="match status" value="1"/>
</dbReference>
<evidence type="ECO:0000256" key="5">
    <source>
        <dbReference type="ARBA" id="ARBA00023267"/>
    </source>
</evidence>
<gene>
    <name evidence="10" type="ORF">AMATHDRAFT_149874</name>
</gene>
<evidence type="ECO:0000259" key="9">
    <source>
        <dbReference type="PROSITE" id="PS50979"/>
    </source>
</evidence>
<dbReference type="Proteomes" id="UP000242287">
    <property type="component" value="Unassembled WGS sequence"/>
</dbReference>
<feature type="domain" description="ATP-grasp" evidence="8">
    <location>
        <begin position="148"/>
        <end position="358"/>
    </location>
</feature>
<dbReference type="PROSITE" id="PS50979">
    <property type="entry name" value="BC"/>
    <property type="match status" value="1"/>
</dbReference>
<evidence type="ECO:0000259" key="8">
    <source>
        <dbReference type="PROSITE" id="PS50975"/>
    </source>
</evidence>
<name>A0A2A9NBN9_9AGAR</name>
<feature type="coiled-coil region" evidence="7">
    <location>
        <begin position="1171"/>
        <end position="1198"/>
    </location>
</feature>
<dbReference type="SUPFAM" id="SSF56059">
    <property type="entry name" value="Glutathione synthetase ATP-binding domain-like"/>
    <property type="match status" value="1"/>
</dbReference>
<dbReference type="STRING" id="703135.A0A2A9NBN9"/>
<keyword evidence="7" id="KW-0175">Coiled coil</keyword>
<dbReference type="EMBL" id="KZ302062">
    <property type="protein sequence ID" value="PFH48435.1"/>
    <property type="molecule type" value="Genomic_DNA"/>
</dbReference>
<dbReference type="Pfam" id="PF02626">
    <property type="entry name" value="CT_A_B"/>
    <property type="match status" value="1"/>
</dbReference>
<evidence type="ECO:0000256" key="6">
    <source>
        <dbReference type="PROSITE-ProRule" id="PRU00409"/>
    </source>
</evidence>
<dbReference type="GO" id="GO:0016787">
    <property type="term" value="F:hydrolase activity"/>
    <property type="evidence" value="ECO:0007669"/>
    <property type="project" value="UniProtKB-KW"/>
</dbReference>
<keyword evidence="4 6" id="KW-0067">ATP-binding</keyword>
<dbReference type="Gene3D" id="2.40.50.100">
    <property type="match status" value="1"/>
</dbReference>
<dbReference type="InterPro" id="IPR003778">
    <property type="entry name" value="CT_A_B"/>
</dbReference>
<keyword evidence="1" id="KW-0436">Ligase</keyword>
<dbReference type="GO" id="GO:0016874">
    <property type="term" value="F:ligase activity"/>
    <property type="evidence" value="ECO:0007669"/>
    <property type="project" value="UniProtKB-KW"/>
</dbReference>
<dbReference type="InterPro" id="IPR016185">
    <property type="entry name" value="PreATP-grasp_dom_sf"/>
</dbReference>
<evidence type="ECO:0000256" key="4">
    <source>
        <dbReference type="ARBA" id="ARBA00022840"/>
    </source>
</evidence>
<dbReference type="SUPFAM" id="SSF50891">
    <property type="entry name" value="Cyclophilin-like"/>
    <property type="match status" value="2"/>
</dbReference>
<dbReference type="PROSITE" id="PS00866">
    <property type="entry name" value="CPSASE_1"/>
    <property type="match status" value="1"/>
</dbReference>
<dbReference type="InterPro" id="IPR005481">
    <property type="entry name" value="BC-like_N"/>
</dbReference>
<dbReference type="GO" id="GO:0005524">
    <property type="term" value="F:ATP binding"/>
    <property type="evidence" value="ECO:0007669"/>
    <property type="project" value="UniProtKB-UniRule"/>
</dbReference>
<accession>A0A2A9NBN9</accession>
<dbReference type="CDD" id="cd06850">
    <property type="entry name" value="biotinyl_domain"/>
    <property type="match status" value="1"/>
</dbReference>
<dbReference type="Pfam" id="PF02785">
    <property type="entry name" value="Biotin_carb_C"/>
    <property type="match status" value="1"/>
</dbReference>
<dbReference type="Pfam" id="PF02786">
    <property type="entry name" value="CPSase_L_D2"/>
    <property type="match status" value="1"/>
</dbReference>
<dbReference type="InterPro" id="IPR029000">
    <property type="entry name" value="Cyclophilin-like_dom_sf"/>
</dbReference>